<feature type="coiled-coil region" evidence="1">
    <location>
        <begin position="341"/>
        <end position="368"/>
    </location>
</feature>
<organism evidence="3 4">
    <name type="scientific">Effrenium voratum</name>
    <dbReference type="NCBI Taxonomy" id="2562239"/>
    <lineage>
        <taxon>Eukaryota</taxon>
        <taxon>Sar</taxon>
        <taxon>Alveolata</taxon>
        <taxon>Dinophyceae</taxon>
        <taxon>Suessiales</taxon>
        <taxon>Symbiodiniaceae</taxon>
        <taxon>Effrenium</taxon>
    </lineage>
</organism>
<comment type="caution">
    <text evidence="3">The sequence shown here is derived from an EMBL/GenBank/DDBJ whole genome shotgun (WGS) entry which is preliminary data.</text>
</comment>
<feature type="region of interest" description="Disordered" evidence="2">
    <location>
        <begin position="408"/>
        <end position="464"/>
    </location>
</feature>
<dbReference type="PANTHER" id="PTHR48125">
    <property type="entry name" value="LP07818P1"/>
    <property type="match status" value="1"/>
</dbReference>
<evidence type="ECO:0000256" key="2">
    <source>
        <dbReference type="SAM" id="MobiDB-lite"/>
    </source>
</evidence>
<feature type="coiled-coil region" evidence="1">
    <location>
        <begin position="491"/>
        <end position="554"/>
    </location>
</feature>
<feature type="region of interest" description="Disordered" evidence="2">
    <location>
        <begin position="174"/>
        <end position="233"/>
    </location>
</feature>
<feature type="compositionally biased region" description="Basic and acidic residues" evidence="2">
    <location>
        <begin position="206"/>
        <end position="217"/>
    </location>
</feature>
<keyword evidence="4" id="KW-1185">Reference proteome</keyword>
<feature type="region of interest" description="Disordered" evidence="2">
    <location>
        <begin position="724"/>
        <end position="769"/>
    </location>
</feature>
<protein>
    <submittedName>
        <fullName evidence="3">Uncharacterized protein</fullName>
    </submittedName>
</protein>
<accession>A0AA36MMN7</accession>
<evidence type="ECO:0000256" key="1">
    <source>
        <dbReference type="SAM" id="Coils"/>
    </source>
</evidence>
<gene>
    <name evidence="3" type="ORF">EVOR1521_LOCUS6896</name>
</gene>
<sequence length="1391" mass="154354">MANPAEAMAASHGFEGSGQIPSLPVTPGGFPALLDAARQQTELVFWMVRTVQEHESKITSLSRQLSDQLCVQKLLSEERKSFRARRMPSSMGNRGLSRESFNSADFNMSQAPSSPRAAADLHDSIEEKPLQEDKTHIEQVETDVAIEPAALETEVNVDLTADAQEADIQNLLEASDSQADLPDSSATDSATDSKEAPGRTQSMSSEVRRFSFLEGGRRPSTRSLPLPVDPSMAGNNITEERLVERMEERLQQVLAEDVEHRLEDLAQYIQEEMYRFVLGPDLMERVRQEASSVCSIEMAVALAAQDKKMEELVLMRVEAALGDWQPPSPAPPPAPPTPPPNTELLEAAEALSKRVNTLEDMVSELKGVRLQVPDMRNDISTLQSSIAACVQTIEELEVQQQELAAAGAKRASPARQMMTPSGSAADADGLEDEVPAVASPSPAPSPSPSPAPPMPAPASPDVMKPKRRLSDMLGLYMPPPPKQPAVDDAQVQELISRTETMKTRVEQLEQLVGTETASRRNSLQNKINDIDTLAQILEDRMRELDTDYRSSNQKVQSQLDILMAAHETQQAEDLKHNKTWNLANQVDVILSIVNAEMRSVRTEFDQKLSTAILSGKSHGDHEEKMRAMGDKEMQDLEEKVKRLQDSQQQSMLKIAGLRSAHKHAEAQANFALEKLKRLQSEVGNLVDQVVGQQARLDYLLVHGAATQHEGGSFKAIVSVGKDDGKKPKLKAGVTMPPRQMAEKTPTHADRSSPDFGKMPTESSGQEEVNASRMARLGKKMLELDGEVNRSISELRGDLQGVNKTLLAFLELLPRRLRRMLQRQLFPEPSEDDTEDIKVDYKSDDGKKVMFDANVETRTFTVEEDTGRLPWQLAGEPDIKWSWCFKPRDEMGRDLAMCFEQFETEREEFEAKILQWLQSGGAPPNLTRASVRGSVWAGHSGGGGMVTDLAMAEDSAVALPQMMHMEERLERLGTEFFNLKRVQDVDHVRKVDKEELQQLATRLGSIEKLNVPDLKIRIESLEGDTKFTAQSLSDVAEKLFKVESVAVPRAELVKVQNGFEDMRSDHQAMKVELKEISASSYNSNRKFVHELTEVKSWAEHTVAGLEKKKVDIPDLAQLVEKVSKLEYSIKDNRRILGDGGQEINAVVRRIILNLEDKIMVLEKKIDAIADARPKAQDSMRIREESPSKQSFSYQSTDMQEAAVQSIGEELSAMTEAVTKLKQDLSVSKVHIDEMAEQGQQNLELASRLHVFVQSSGMEGMDDEGTALSLNRVQVMVAAAARQLVAGSKWITKETFDSRFDQIRGEYLKELRQVQAKLEDLSSKTAAPNLASVQVTMPTMPAKLPKMILQHVAQDRLGTAPATTRPIAAPMTARTSRPATVEARPRARHGRTE</sequence>
<feature type="region of interest" description="Disordered" evidence="2">
    <location>
        <begin position="1367"/>
        <end position="1391"/>
    </location>
</feature>
<feature type="coiled-coil region" evidence="1">
    <location>
        <begin position="236"/>
        <end position="263"/>
    </location>
</feature>
<dbReference type="EMBL" id="CAUJNA010000534">
    <property type="protein sequence ID" value="CAJ1378329.1"/>
    <property type="molecule type" value="Genomic_DNA"/>
</dbReference>
<dbReference type="PANTHER" id="PTHR48125:SF12">
    <property type="entry name" value="AT HOOK TRANSCRIPTION FACTOR FAMILY-RELATED"/>
    <property type="match status" value="1"/>
</dbReference>
<feature type="compositionally biased region" description="Pro residues" evidence="2">
    <location>
        <begin position="441"/>
        <end position="458"/>
    </location>
</feature>
<feature type="compositionally biased region" description="Basic and acidic residues" evidence="2">
    <location>
        <begin position="740"/>
        <end position="752"/>
    </location>
</feature>
<evidence type="ECO:0000313" key="3">
    <source>
        <dbReference type="EMBL" id="CAJ1378329.1"/>
    </source>
</evidence>
<feature type="coiled-coil region" evidence="1">
    <location>
        <begin position="626"/>
        <end position="688"/>
    </location>
</feature>
<evidence type="ECO:0000313" key="4">
    <source>
        <dbReference type="Proteomes" id="UP001178507"/>
    </source>
</evidence>
<name>A0AA36MMN7_9DINO</name>
<reference evidence="3" key="1">
    <citation type="submission" date="2023-08" db="EMBL/GenBank/DDBJ databases">
        <authorList>
            <person name="Chen Y."/>
            <person name="Shah S."/>
            <person name="Dougan E. K."/>
            <person name="Thang M."/>
            <person name="Chan C."/>
        </authorList>
    </citation>
    <scope>NUCLEOTIDE SEQUENCE</scope>
</reference>
<proteinExistence type="predicted"/>
<keyword evidence="1" id="KW-0175">Coiled coil</keyword>
<dbReference type="Proteomes" id="UP001178507">
    <property type="component" value="Unassembled WGS sequence"/>
</dbReference>